<keyword evidence="4" id="KW-1185">Reference proteome</keyword>
<dbReference type="InterPro" id="IPR050194">
    <property type="entry name" value="Glycosyltransferase_grp1"/>
</dbReference>
<dbReference type="RefSeq" id="WP_245861397.1">
    <property type="nucleotide sequence ID" value="NZ_OBEB01000001.1"/>
</dbReference>
<dbReference type="InterPro" id="IPR028098">
    <property type="entry name" value="Glyco_trans_4-like_N"/>
</dbReference>
<dbReference type="Pfam" id="PF13439">
    <property type="entry name" value="Glyco_transf_4"/>
    <property type="match status" value="1"/>
</dbReference>
<reference evidence="4" key="1">
    <citation type="submission" date="2017-09" db="EMBL/GenBank/DDBJ databases">
        <authorList>
            <person name="Varghese N."/>
            <person name="Submissions S."/>
        </authorList>
    </citation>
    <scope>NUCLEOTIDE SEQUENCE [LARGE SCALE GENOMIC DNA]</scope>
    <source>
        <strain evidence="4">CGMCC 1.12461</strain>
    </source>
</reference>
<dbReference type="InterPro" id="IPR001296">
    <property type="entry name" value="Glyco_trans_1"/>
</dbReference>
<dbReference type="GO" id="GO:0016757">
    <property type="term" value="F:glycosyltransferase activity"/>
    <property type="evidence" value="ECO:0007669"/>
    <property type="project" value="InterPro"/>
</dbReference>
<name>A0A285IBG6_9GAMM</name>
<organism evidence="3 4">
    <name type="scientific">Arsukibacterium tuosuense</name>
    <dbReference type="NCBI Taxonomy" id="1323745"/>
    <lineage>
        <taxon>Bacteria</taxon>
        <taxon>Pseudomonadati</taxon>
        <taxon>Pseudomonadota</taxon>
        <taxon>Gammaproteobacteria</taxon>
        <taxon>Chromatiales</taxon>
        <taxon>Chromatiaceae</taxon>
        <taxon>Arsukibacterium</taxon>
    </lineage>
</organism>
<keyword evidence="3" id="KW-0808">Transferase</keyword>
<evidence type="ECO:0000259" key="1">
    <source>
        <dbReference type="Pfam" id="PF00534"/>
    </source>
</evidence>
<gene>
    <name evidence="3" type="ORF">SAMN06297280_0730</name>
</gene>
<evidence type="ECO:0000313" key="4">
    <source>
        <dbReference type="Proteomes" id="UP000219353"/>
    </source>
</evidence>
<dbReference type="EMBL" id="OBEB01000001">
    <property type="protein sequence ID" value="SNY44396.1"/>
    <property type="molecule type" value="Genomic_DNA"/>
</dbReference>
<feature type="domain" description="Glycosyltransferase subfamily 4-like N-terminal" evidence="2">
    <location>
        <begin position="61"/>
        <end position="148"/>
    </location>
</feature>
<dbReference type="AlphaFoldDB" id="A0A285IBG6"/>
<accession>A0A285IBG6</accession>
<dbReference type="PANTHER" id="PTHR45947:SF3">
    <property type="entry name" value="SULFOQUINOVOSYL TRANSFERASE SQD2"/>
    <property type="match status" value="1"/>
</dbReference>
<protein>
    <submittedName>
        <fullName evidence="3">Glycosyltransferase involved in cell wall bisynthesis</fullName>
    </submittedName>
</protein>
<evidence type="ECO:0000259" key="2">
    <source>
        <dbReference type="Pfam" id="PF13439"/>
    </source>
</evidence>
<dbReference type="PANTHER" id="PTHR45947">
    <property type="entry name" value="SULFOQUINOVOSYL TRANSFERASE SQD2"/>
    <property type="match status" value="1"/>
</dbReference>
<sequence length="358" mass="40545">MDSKTLNSKPSVLIITNMGPKPAAPFQGLFVRQQVDALASLQPGYHFMRWHTDSRLNRLLKYPVFFADFVWRFLFTRHKYMILHVHFFYPTIWLALLYKALRNPAAKIVVTCHGSDIYKYQPPGFWYRWCATKVQHWIFTSRALQNRFSLDCRQSTVLSAGIADSFASSEQLDFSSKTIDLLYVGSLDHNKGIDRLIALLPYLKGKKVVIAGMGPMLKQLNQAVTPYPDVRILGPQTANELAGLYQQARCFISLSRNESFGLVMAEAMACYTPVVATFTDGAAAQLRSDENGFLVAQNSEQTPLNEQQLIAELQSALSKVWQLSPARYQQMQLAARAWAEQCLVSDVAAKLINLYQEM</sequence>
<dbReference type="Proteomes" id="UP000219353">
    <property type="component" value="Unassembled WGS sequence"/>
</dbReference>
<dbReference type="CDD" id="cd03801">
    <property type="entry name" value="GT4_PimA-like"/>
    <property type="match status" value="1"/>
</dbReference>
<dbReference type="SUPFAM" id="SSF53756">
    <property type="entry name" value="UDP-Glycosyltransferase/glycogen phosphorylase"/>
    <property type="match status" value="1"/>
</dbReference>
<dbReference type="Pfam" id="PF00534">
    <property type="entry name" value="Glycos_transf_1"/>
    <property type="match status" value="1"/>
</dbReference>
<evidence type="ECO:0000313" key="3">
    <source>
        <dbReference type="EMBL" id="SNY44396.1"/>
    </source>
</evidence>
<feature type="domain" description="Glycosyl transferase family 1" evidence="1">
    <location>
        <begin position="168"/>
        <end position="301"/>
    </location>
</feature>
<dbReference type="Gene3D" id="3.40.50.2000">
    <property type="entry name" value="Glycogen Phosphorylase B"/>
    <property type="match status" value="2"/>
</dbReference>
<proteinExistence type="predicted"/>